<dbReference type="OrthoDB" id="6286537at2"/>
<dbReference type="AlphaFoldDB" id="A0A127Q8C2"/>
<sequence length="372" mass="40130">MNNLILMTGATGFLGGANAVEAIHRGLGKNLLLLARADTPAAAHARVIKNLQLLGASAADIAQIGVEQILCSDLSELDNVAGDPRLDQVSVVVHSAALATFSNHPSLEKINVDGTLALGKLMHQRPALKRFMYIGTAMACGEGAGINAMVKENIDLPLGDEHLVAYTRSKAMGEKKLRDTYPDLPVIYVRPSIIVGHTVLGCAPSQSIFWVFMVWQLLGALTTALDEKVDVVPVDWCAQAIIDLAQKETLTHNVFHISAGQGSSVSFREIDLALAAARGIEPIGATYKQITPDAIATLLPRMRECVPECNDRLLLRALKLYGAFAGLNYVFDNSNLLAEGIRPAPLFTDYVALCVESAKHIPIAEQMKWDFK</sequence>
<dbReference type="RefSeq" id="WP_082792978.1">
    <property type="nucleotide sequence ID" value="NZ_CP013234.1"/>
</dbReference>
<dbReference type="KEGG" id="cpra:CPter91_3953"/>
<dbReference type="Pfam" id="PF07993">
    <property type="entry name" value="NAD_binding_4"/>
    <property type="match status" value="1"/>
</dbReference>
<dbReference type="STRING" id="279113.CPter91_3953"/>
<gene>
    <name evidence="2" type="ORF">CPter91_3953</name>
</gene>
<dbReference type="GO" id="GO:0080019">
    <property type="term" value="F:alcohol-forming very long-chain fatty acyl-CoA reductase activity"/>
    <property type="evidence" value="ECO:0007669"/>
    <property type="project" value="InterPro"/>
</dbReference>
<name>A0A127Q8C2_9BURK</name>
<dbReference type="SUPFAM" id="SSF51735">
    <property type="entry name" value="NAD(P)-binding Rossmann-fold domains"/>
    <property type="match status" value="1"/>
</dbReference>
<dbReference type="Proteomes" id="UP000074561">
    <property type="component" value="Chromosome"/>
</dbReference>
<reference evidence="2 3" key="1">
    <citation type="submission" date="2015-11" db="EMBL/GenBank/DDBJ databases">
        <title>Exploring the genomic traits of fungus-feeding bacterial genus Collimonas.</title>
        <authorList>
            <person name="Song C."/>
            <person name="Schmidt R."/>
            <person name="de Jager V."/>
            <person name="Krzyzanowska D."/>
            <person name="Jongedijk E."/>
            <person name="Cankar K."/>
            <person name="Beekwilder J."/>
            <person name="van Veen A."/>
            <person name="de Boer W."/>
            <person name="van Veen J.A."/>
            <person name="Garbeva P."/>
        </authorList>
    </citation>
    <scope>NUCLEOTIDE SEQUENCE [LARGE SCALE GENOMIC DNA]</scope>
    <source>
        <strain evidence="2 3">Ter91</strain>
    </source>
</reference>
<proteinExistence type="predicted"/>
<evidence type="ECO:0000313" key="3">
    <source>
        <dbReference type="Proteomes" id="UP000074561"/>
    </source>
</evidence>
<protein>
    <submittedName>
        <fullName evidence="2">Short chain dehydrogenase family protein</fullName>
    </submittedName>
</protein>
<organism evidence="2 3">
    <name type="scientific">Collimonas pratensis</name>
    <dbReference type="NCBI Taxonomy" id="279113"/>
    <lineage>
        <taxon>Bacteria</taxon>
        <taxon>Pseudomonadati</taxon>
        <taxon>Pseudomonadota</taxon>
        <taxon>Betaproteobacteria</taxon>
        <taxon>Burkholderiales</taxon>
        <taxon>Oxalobacteraceae</taxon>
        <taxon>Collimonas</taxon>
    </lineage>
</organism>
<feature type="domain" description="Thioester reductase (TE)" evidence="1">
    <location>
        <begin position="8"/>
        <end position="241"/>
    </location>
</feature>
<dbReference type="InterPro" id="IPR036291">
    <property type="entry name" value="NAD(P)-bd_dom_sf"/>
</dbReference>
<dbReference type="PANTHER" id="PTHR11011">
    <property type="entry name" value="MALE STERILITY PROTEIN 2-RELATED"/>
    <property type="match status" value="1"/>
</dbReference>
<evidence type="ECO:0000313" key="2">
    <source>
        <dbReference type="EMBL" id="AMP06274.1"/>
    </source>
</evidence>
<evidence type="ECO:0000259" key="1">
    <source>
        <dbReference type="Pfam" id="PF07993"/>
    </source>
</evidence>
<dbReference type="EMBL" id="CP013234">
    <property type="protein sequence ID" value="AMP06274.1"/>
    <property type="molecule type" value="Genomic_DNA"/>
</dbReference>
<dbReference type="InterPro" id="IPR013120">
    <property type="entry name" value="FAR_NAD-bd"/>
</dbReference>
<dbReference type="InterPro" id="IPR026055">
    <property type="entry name" value="FAR"/>
</dbReference>
<accession>A0A127Q8C2</accession>
<dbReference type="Gene3D" id="3.40.50.720">
    <property type="entry name" value="NAD(P)-binding Rossmann-like Domain"/>
    <property type="match status" value="1"/>
</dbReference>
<dbReference type="GO" id="GO:0035336">
    <property type="term" value="P:long-chain fatty-acyl-CoA metabolic process"/>
    <property type="evidence" value="ECO:0007669"/>
    <property type="project" value="TreeGrafter"/>
</dbReference>
<dbReference type="PATRIC" id="fig|279113.9.peg.3921"/>
<dbReference type="PANTHER" id="PTHR11011:SF45">
    <property type="entry name" value="FATTY ACYL-COA REDUCTASE CG8306-RELATED"/>
    <property type="match status" value="1"/>
</dbReference>